<dbReference type="GO" id="GO:0070063">
    <property type="term" value="F:RNA polymerase binding"/>
    <property type="evidence" value="ECO:0007669"/>
    <property type="project" value="InterPro"/>
</dbReference>
<evidence type="ECO:0000313" key="5">
    <source>
        <dbReference type="EMBL" id="GAG16044.1"/>
    </source>
</evidence>
<dbReference type="GO" id="GO:0032784">
    <property type="term" value="P:regulation of DNA-templated transcription elongation"/>
    <property type="evidence" value="ECO:0007669"/>
    <property type="project" value="InterPro"/>
</dbReference>
<evidence type="ECO:0000259" key="3">
    <source>
        <dbReference type="Pfam" id="PF01272"/>
    </source>
</evidence>
<organism evidence="5">
    <name type="scientific">marine sediment metagenome</name>
    <dbReference type="NCBI Taxonomy" id="412755"/>
    <lineage>
        <taxon>unclassified sequences</taxon>
        <taxon>metagenomes</taxon>
        <taxon>ecological metagenomes</taxon>
    </lineage>
</organism>
<evidence type="ECO:0000256" key="2">
    <source>
        <dbReference type="ARBA" id="ARBA00023163"/>
    </source>
</evidence>
<dbReference type="SUPFAM" id="SSF46557">
    <property type="entry name" value="GreA transcript cleavage protein, N-terminal domain"/>
    <property type="match status" value="1"/>
</dbReference>
<keyword evidence="2" id="KW-0804">Transcription</keyword>
<protein>
    <recommendedName>
        <fullName evidence="6">Transcription elongation factor GreA/GreB C-terminal domain-containing protein</fullName>
    </recommendedName>
</protein>
<reference evidence="5" key="1">
    <citation type="journal article" date="2014" name="Front. Microbiol.">
        <title>High frequency of phylogenetically diverse reductive dehalogenase-homologous genes in deep subseafloor sedimentary metagenomes.</title>
        <authorList>
            <person name="Kawai M."/>
            <person name="Futagami T."/>
            <person name="Toyoda A."/>
            <person name="Takaki Y."/>
            <person name="Nishi S."/>
            <person name="Hori S."/>
            <person name="Arai W."/>
            <person name="Tsubouchi T."/>
            <person name="Morono Y."/>
            <person name="Uchiyama I."/>
            <person name="Ito T."/>
            <person name="Fujiyama A."/>
            <person name="Inagaki F."/>
            <person name="Takami H."/>
        </authorList>
    </citation>
    <scope>NUCLEOTIDE SEQUENCE</scope>
    <source>
        <strain evidence="5">Expedition CK06-06</strain>
    </source>
</reference>
<keyword evidence="1" id="KW-0805">Transcription regulation</keyword>
<accession>X0VD38</accession>
<dbReference type="Gene3D" id="3.10.50.30">
    <property type="entry name" value="Transcription elongation factor, GreA/GreB, C-terminal domain"/>
    <property type="match status" value="1"/>
</dbReference>
<dbReference type="PANTHER" id="PTHR30437:SF4">
    <property type="entry name" value="TRANSCRIPTION ELONGATION FACTOR GREA"/>
    <property type="match status" value="1"/>
</dbReference>
<dbReference type="Pfam" id="PF01272">
    <property type="entry name" value="GreA_GreB"/>
    <property type="match status" value="1"/>
</dbReference>
<dbReference type="InterPro" id="IPR036953">
    <property type="entry name" value="GreA/GreB_C_sf"/>
</dbReference>
<gene>
    <name evidence="5" type="ORF">S01H1_59854</name>
</gene>
<feature type="domain" description="Transcription elongation factor GreA/GreB C-terminal" evidence="3">
    <location>
        <begin position="80"/>
        <end position="150"/>
    </location>
</feature>
<feature type="domain" description="Transcription elongation factor GreA/GreB N-terminal" evidence="4">
    <location>
        <begin position="3"/>
        <end position="70"/>
    </location>
</feature>
<dbReference type="PANTHER" id="PTHR30437">
    <property type="entry name" value="TRANSCRIPTION ELONGATION FACTOR GREA"/>
    <property type="match status" value="1"/>
</dbReference>
<evidence type="ECO:0000259" key="4">
    <source>
        <dbReference type="Pfam" id="PF03449"/>
    </source>
</evidence>
<evidence type="ECO:0000256" key="1">
    <source>
        <dbReference type="ARBA" id="ARBA00023015"/>
    </source>
</evidence>
<dbReference type="GO" id="GO:0006354">
    <property type="term" value="P:DNA-templated transcription elongation"/>
    <property type="evidence" value="ECO:0007669"/>
    <property type="project" value="TreeGrafter"/>
</dbReference>
<proteinExistence type="predicted"/>
<dbReference type="AlphaFoldDB" id="X0VD38"/>
<dbReference type="InterPro" id="IPR036805">
    <property type="entry name" value="Tscrpt_elong_fac_GreA/B_N_sf"/>
</dbReference>
<dbReference type="Gene3D" id="1.10.287.180">
    <property type="entry name" value="Transcription elongation factor, GreA/GreB, N-terminal domain"/>
    <property type="match status" value="1"/>
</dbReference>
<dbReference type="EMBL" id="BARS01039173">
    <property type="protein sequence ID" value="GAG16044.1"/>
    <property type="molecule type" value="Genomic_DNA"/>
</dbReference>
<name>X0VD38_9ZZZZ</name>
<evidence type="ECO:0008006" key="6">
    <source>
        <dbReference type="Google" id="ProtNLM"/>
    </source>
</evidence>
<dbReference type="PIRSF" id="PIRSF006092">
    <property type="entry name" value="GreA_GreB"/>
    <property type="match status" value="1"/>
</dbReference>
<dbReference type="GO" id="GO:0003677">
    <property type="term" value="F:DNA binding"/>
    <property type="evidence" value="ECO:0007669"/>
    <property type="project" value="InterPro"/>
</dbReference>
<dbReference type="SUPFAM" id="SSF54534">
    <property type="entry name" value="FKBP-like"/>
    <property type="match status" value="1"/>
</dbReference>
<dbReference type="InterPro" id="IPR001437">
    <property type="entry name" value="Tscrpt_elong_fac_GreA/B_C"/>
</dbReference>
<dbReference type="InterPro" id="IPR023459">
    <property type="entry name" value="Tscrpt_elong_fac_GreA/B_fam"/>
</dbReference>
<comment type="caution">
    <text evidence="5">The sequence shown here is derived from an EMBL/GenBank/DDBJ whole genome shotgun (WGS) entry which is preliminary data.</text>
</comment>
<sequence length="158" mass="18075">MKYTTHFQYNRLVKKIQNLEELASEAAKRMGVAADFGDLRENAEFQYAEEERNEKLLIIKRFKGELRELRVVPIEFDITKVDIGKYVKVREISTNDEKIFNIVGDGPIKIDLDEIPYKSPIGDGLCGLKIGDIAKIKIPIGIKNYEILEIGIYSPREG</sequence>
<dbReference type="InterPro" id="IPR022691">
    <property type="entry name" value="Tscrpt_elong_fac_GreA/B_N"/>
</dbReference>
<dbReference type="Pfam" id="PF03449">
    <property type="entry name" value="GreA_GreB_N"/>
    <property type="match status" value="1"/>
</dbReference>